<feature type="compositionally biased region" description="Polar residues" evidence="5">
    <location>
        <begin position="295"/>
        <end position="318"/>
    </location>
</feature>
<name>A0A6A4SMY1_SCOMX</name>
<organism evidence="7 8">
    <name type="scientific">Scophthalmus maximus</name>
    <name type="common">Turbot</name>
    <name type="synonym">Psetta maxima</name>
    <dbReference type="NCBI Taxonomy" id="52904"/>
    <lineage>
        <taxon>Eukaryota</taxon>
        <taxon>Metazoa</taxon>
        <taxon>Chordata</taxon>
        <taxon>Craniata</taxon>
        <taxon>Vertebrata</taxon>
        <taxon>Euteleostomi</taxon>
        <taxon>Actinopterygii</taxon>
        <taxon>Neopterygii</taxon>
        <taxon>Teleostei</taxon>
        <taxon>Neoteleostei</taxon>
        <taxon>Acanthomorphata</taxon>
        <taxon>Carangaria</taxon>
        <taxon>Pleuronectiformes</taxon>
        <taxon>Pleuronectoidei</taxon>
        <taxon>Scophthalmidae</taxon>
        <taxon>Scophthalmus</taxon>
    </lineage>
</organism>
<sequence length="579" mass="62228">MQKRVANSEIGCAGGGRSVDAVCNASSSYTGQTGGSGGGGGGGSGGGGGNNSGNGAGDEDYEIPPITPPNHPEPHLLHLMEHDSAGYLCHSLQHNGLINPYSYPELPTLMMSNMLAQDGHLVSSQMPSITGEKRPSSEMMKPKPKPQKKKKKKDPNEPTKPVSAYALFFRDTQAAIKGQNPNATFGDVSKIVASMWDGLGEEQKQNYKRKTEAAKKEYLKALAAYRASLVSKTYNDPVEAKSAQTSQASPHMMPANAPLYSVPPPPQSSSPYLGPGAFPLTDLQSYAGHAPRHALSQTLSQSQMLPSISASPPSSFQISPPLHPHQQLSLHQSSLLNQPIRMQQVQSHQMGLQASLHSPPPGQQGFSHLQSEYQKSIGGSQSPGAPGPGPGPGVAQGHDWDSEYCNRECGNHCSLGFTIDALVQLVRQHLRLTGTENVVVSHVSRAAFTIKALRTVSSVPVRQLERQTQRFSPPHIASTSHSRVVVIAVVAAAVDGVKVTRPTEDEKPTIYGGGRTLRRGECIGPVGVRRFERTTAAAKWTTSITAGRFDKDELYYNFFSEKLTCLGDEQQLLRPQRRT</sequence>
<dbReference type="GO" id="GO:0006357">
    <property type="term" value="P:regulation of transcription by RNA polymerase II"/>
    <property type="evidence" value="ECO:0007669"/>
    <property type="project" value="TreeGrafter"/>
</dbReference>
<comment type="subcellular location">
    <subcellularLocation>
        <location evidence="1">Nucleus</location>
    </subcellularLocation>
</comment>
<protein>
    <recommendedName>
        <fullName evidence="6">HMG box domain-containing protein</fullName>
    </recommendedName>
</protein>
<dbReference type="Gene3D" id="1.10.30.10">
    <property type="entry name" value="High mobility group box domain"/>
    <property type="match status" value="1"/>
</dbReference>
<dbReference type="InterPro" id="IPR051365">
    <property type="entry name" value="TOX_HMG-box_domain"/>
</dbReference>
<dbReference type="GO" id="GO:0031490">
    <property type="term" value="F:chromatin DNA binding"/>
    <property type="evidence" value="ECO:0007669"/>
    <property type="project" value="TreeGrafter"/>
</dbReference>
<feature type="DNA-binding region" description="HMG box" evidence="4">
    <location>
        <begin position="158"/>
        <end position="226"/>
    </location>
</feature>
<accession>A0A6A4SMY1</accession>
<gene>
    <name evidence="7" type="ORF">F2P81_012295</name>
</gene>
<dbReference type="SMART" id="SM00398">
    <property type="entry name" value="HMG"/>
    <property type="match status" value="1"/>
</dbReference>
<feature type="region of interest" description="Disordered" evidence="5">
    <location>
        <begin position="343"/>
        <end position="399"/>
    </location>
</feature>
<dbReference type="PANTHER" id="PTHR45781:SF5">
    <property type="entry name" value="TOX HIGH MOBILITY GROUP BOX FAMILY MEMBER 2"/>
    <property type="match status" value="1"/>
</dbReference>
<reference evidence="7 8" key="1">
    <citation type="submission" date="2019-06" db="EMBL/GenBank/DDBJ databases">
        <title>Draft genomes of female and male turbot (Scophthalmus maximus).</title>
        <authorList>
            <person name="Xu H."/>
            <person name="Xu X.-W."/>
            <person name="Shao C."/>
            <person name="Chen S."/>
        </authorList>
    </citation>
    <scope>NUCLEOTIDE SEQUENCE [LARGE SCALE GENOMIC DNA]</scope>
    <source>
        <strain evidence="7">Ysfricsl-2016a</strain>
        <tissue evidence="7">Blood</tissue>
    </source>
</reference>
<comment type="caution">
    <text evidence="7">The sequence shown here is derived from an EMBL/GenBank/DDBJ whole genome shotgun (WGS) entry which is preliminary data.</text>
</comment>
<evidence type="ECO:0000259" key="6">
    <source>
        <dbReference type="PROSITE" id="PS50118"/>
    </source>
</evidence>
<feature type="compositionally biased region" description="Polar residues" evidence="5">
    <location>
        <begin position="343"/>
        <end position="356"/>
    </location>
</feature>
<dbReference type="SUPFAM" id="SSF47095">
    <property type="entry name" value="HMG-box"/>
    <property type="match status" value="1"/>
</dbReference>
<evidence type="ECO:0000256" key="2">
    <source>
        <dbReference type="ARBA" id="ARBA00023125"/>
    </source>
</evidence>
<dbReference type="AlphaFoldDB" id="A0A6A4SMY1"/>
<dbReference type="PANTHER" id="PTHR45781">
    <property type="entry name" value="AGAP000281-PA"/>
    <property type="match status" value="1"/>
</dbReference>
<feature type="domain" description="HMG box" evidence="6">
    <location>
        <begin position="158"/>
        <end position="226"/>
    </location>
</feature>
<evidence type="ECO:0000256" key="5">
    <source>
        <dbReference type="SAM" id="MobiDB-lite"/>
    </source>
</evidence>
<feature type="compositionally biased region" description="Polar residues" evidence="5">
    <location>
        <begin position="364"/>
        <end position="374"/>
    </location>
</feature>
<dbReference type="InterPro" id="IPR036910">
    <property type="entry name" value="HMG_box_dom_sf"/>
</dbReference>
<feature type="region of interest" description="Disordered" evidence="5">
    <location>
        <begin position="294"/>
        <end position="329"/>
    </location>
</feature>
<feature type="region of interest" description="Disordered" evidence="5">
    <location>
        <begin position="126"/>
        <end position="160"/>
    </location>
</feature>
<dbReference type="PRINTS" id="PR00886">
    <property type="entry name" value="HIGHMOBLTY12"/>
</dbReference>
<dbReference type="CDD" id="cd21995">
    <property type="entry name" value="HMG-box_TOX-like"/>
    <property type="match status" value="1"/>
</dbReference>
<feature type="compositionally biased region" description="Basic residues" evidence="5">
    <location>
        <begin position="142"/>
        <end position="153"/>
    </location>
</feature>
<evidence type="ECO:0000313" key="7">
    <source>
        <dbReference type="EMBL" id="KAF0034537.1"/>
    </source>
</evidence>
<dbReference type="Proteomes" id="UP000438429">
    <property type="component" value="Unassembled WGS sequence"/>
</dbReference>
<keyword evidence="3 4" id="KW-0539">Nucleus</keyword>
<dbReference type="FunFam" id="1.10.30.10:FF:000005">
    <property type="entry name" value="TOX high mobility group box family member 3"/>
    <property type="match status" value="1"/>
</dbReference>
<dbReference type="GO" id="GO:0005634">
    <property type="term" value="C:nucleus"/>
    <property type="evidence" value="ECO:0007669"/>
    <property type="project" value="UniProtKB-SubCell"/>
</dbReference>
<evidence type="ECO:0000256" key="3">
    <source>
        <dbReference type="ARBA" id="ARBA00023242"/>
    </source>
</evidence>
<dbReference type="InterPro" id="IPR009071">
    <property type="entry name" value="HMG_box_dom"/>
</dbReference>
<feature type="region of interest" description="Disordered" evidence="5">
    <location>
        <begin position="30"/>
        <end position="76"/>
    </location>
</feature>
<evidence type="ECO:0000313" key="8">
    <source>
        <dbReference type="Proteomes" id="UP000438429"/>
    </source>
</evidence>
<proteinExistence type="predicted"/>
<keyword evidence="2 4" id="KW-0238">DNA-binding</keyword>
<dbReference type="PROSITE" id="PS50118">
    <property type="entry name" value="HMG_BOX_2"/>
    <property type="match status" value="1"/>
</dbReference>
<evidence type="ECO:0000256" key="1">
    <source>
        <dbReference type="ARBA" id="ARBA00004123"/>
    </source>
</evidence>
<evidence type="ECO:0000256" key="4">
    <source>
        <dbReference type="PROSITE-ProRule" id="PRU00267"/>
    </source>
</evidence>
<dbReference type="Pfam" id="PF00505">
    <property type="entry name" value="HMG_box"/>
    <property type="match status" value="1"/>
</dbReference>
<feature type="compositionally biased region" description="Gly residues" evidence="5">
    <location>
        <begin position="32"/>
        <end position="56"/>
    </location>
</feature>
<dbReference type="EMBL" id="VEVO01000011">
    <property type="protein sequence ID" value="KAF0034537.1"/>
    <property type="molecule type" value="Genomic_DNA"/>
</dbReference>